<comment type="caution">
    <text evidence="1">The sequence shown here is derived from an EMBL/GenBank/DDBJ whole genome shotgun (WGS) entry which is preliminary data.</text>
</comment>
<protein>
    <submittedName>
        <fullName evidence="1">Uncharacterized protein</fullName>
    </submittedName>
</protein>
<sequence length="79" mass="9532">MGELIMIKNVLDFEIIIDYLLCMYPDSKIKKNICGFIILPQQMEQNLFHFFSFAEYIFDKNKSYKKEVILFRIDKLKTI</sequence>
<dbReference type="AlphaFoldDB" id="A0A3M7S6R0"/>
<evidence type="ECO:0000313" key="1">
    <source>
        <dbReference type="EMBL" id="RNA31461.1"/>
    </source>
</evidence>
<dbReference type="EMBL" id="REGN01001941">
    <property type="protein sequence ID" value="RNA31461.1"/>
    <property type="molecule type" value="Genomic_DNA"/>
</dbReference>
<name>A0A3M7S6R0_BRAPC</name>
<proteinExistence type="predicted"/>
<keyword evidence="2" id="KW-1185">Reference proteome</keyword>
<evidence type="ECO:0000313" key="2">
    <source>
        <dbReference type="Proteomes" id="UP000276133"/>
    </source>
</evidence>
<gene>
    <name evidence="1" type="ORF">BpHYR1_010630</name>
</gene>
<accession>A0A3M7S6R0</accession>
<reference evidence="1 2" key="1">
    <citation type="journal article" date="2018" name="Sci. Rep.">
        <title>Genomic signatures of local adaptation to the degree of environmental predictability in rotifers.</title>
        <authorList>
            <person name="Franch-Gras L."/>
            <person name="Hahn C."/>
            <person name="Garcia-Roger E.M."/>
            <person name="Carmona M.J."/>
            <person name="Serra M."/>
            <person name="Gomez A."/>
        </authorList>
    </citation>
    <scope>NUCLEOTIDE SEQUENCE [LARGE SCALE GENOMIC DNA]</scope>
    <source>
        <strain evidence="1">HYR1</strain>
    </source>
</reference>
<organism evidence="1 2">
    <name type="scientific">Brachionus plicatilis</name>
    <name type="common">Marine rotifer</name>
    <name type="synonym">Brachionus muelleri</name>
    <dbReference type="NCBI Taxonomy" id="10195"/>
    <lineage>
        <taxon>Eukaryota</taxon>
        <taxon>Metazoa</taxon>
        <taxon>Spiralia</taxon>
        <taxon>Gnathifera</taxon>
        <taxon>Rotifera</taxon>
        <taxon>Eurotatoria</taxon>
        <taxon>Monogononta</taxon>
        <taxon>Pseudotrocha</taxon>
        <taxon>Ploima</taxon>
        <taxon>Brachionidae</taxon>
        <taxon>Brachionus</taxon>
    </lineage>
</organism>
<dbReference type="Proteomes" id="UP000276133">
    <property type="component" value="Unassembled WGS sequence"/>
</dbReference>